<dbReference type="EMBL" id="GL732562">
    <property type="protein sequence ID" value="EFX77534.1"/>
    <property type="molecule type" value="Genomic_DNA"/>
</dbReference>
<sequence length="303" mass="32859">MTFMENRHEESVEAQTALKHYSNLSSVFPGKMAFVTSKVRLYLLCASVELLISLLLSSMTVATCLGDGKQQWDSKSVWDSTTPTYLATEMIVTRQILVSPRKPQHLDEMVTAHRQIDGPNDGIATEKQPNLNFASRKMIGLANLTSNASLIESNKKPIVALPNMMLGTDPSKKSHIIFSAYTEHPTPKNSSVTYTKTNATDGNPVDAPSGVYTALKPGLYGFIFHALTNDLNHVLPTVELRVNGGAAATAAAFNGGTYKALTLIAGARLNRGDHVSVFVVDGPLFHRKKGSNHRASFAGTLMI</sequence>
<keyword evidence="1" id="KW-0812">Transmembrane</keyword>
<dbReference type="KEGG" id="dpx:DAPPUDRAFT_247582"/>
<evidence type="ECO:0000313" key="3">
    <source>
        <dbReference type="EMBL" id="EFX77534.1"/>
    </source>
</evidence>
<dbReference type="InterPro" id="IPR001073">
    <property type="entry name" value="C1q_dom"/>
</dbReference>
<dbReference type="PROSITE" id="PS50871">
    <property type="entry name" value="C1Q"/>
    <property type="match status" value="1"/>
</dbReference>
<feature type="domain" description="C1q" evidence="2">
    <location>
        <begin position="171"/>
        <end position="303"/>
    </location>
</feature>
<keyword evidence="4" id="KW-1185">Reference proteome</keyword>
<evidence type="ECO:0000259" key="2">
    <source>
        <dbReference type="PROSITE" id="PS50871"/>
    </source>
</evidence>
<dbReference type="HOGENOM" id="CLU_919074_0_0_1"/>
<evidence type="ECO:0000256" key="1">
    <source>
        <dbReference type="SAM" id="Phobius"/>
    </source>
</evidence>
<dbReference type="InterPro" id="IPR008983">
    <property type="entry name" value="Tumour_necrosis_fac-like_dom"/>
</dbReference>
<dbReference type="InParanoid" id="E9GSR6"/>
<reference evidence="3 4" key="1">
    <citation type="journal article" date="2011" name="Science">
        <title>The ecoresponsive genome of Daphnia pulex.</title>
        <authorList>
            <person name="Colbourne J.K."/>
            <person name="Pfrender M.E."/>
            <person name="Gilbert D."/>
            <person name="Thomas W.K."/>
            <person name="Tucker A."/>
            <person name="Oakley T.H."/>
            <person name="Tokishita S."/>
            <person name="Aerts A."/>
            <person name="Arnold G.J."/>
            <person name="Basu M.K."/>
            <person name="Bauer D.J."/>
            <person name="Caceres C.E."/>
            <person name="Carmel L."/>
            <person name="Casola C."/>
            <person name="Choi J.H."/>
            <person name="Detter J.C."/>
            <person name="Dong Q."/>
            <person name="Dusheyko S."/>
            <person name="Eads B.D."/>
            <person name="Frohlich T."/>
            <person name="Geiler-Samerotte K.A."/>
            <person name="Gerlach D."/>
            <person name="Hatcher P."/>
            <person name="Jogdeo S."/>
            <person name="Krijgsveld J."/>
            <person name="Kriventseva E.V."/>
            <person name="Kultz D."/>
            <person name="Laforsch C."/>
            <person name="Lindquist E."/>
            <person name="Lopez J."/>
            <person name="Manak J.R."/>
            <person name="Muller J."/>
            <person name="Pangilinan J."/>
            <person name="Patwardhan R.P."/>
            <person name="Pitluck S."/>
            <person name="Pritham E.J."/>
            <person name="Rechtsteiner A."/>
            <person name="Rho M."/>
            <person name="Rogozin I.B."/>
            <person name="Sakarya O."/>
            <person name="Salamov A."/>
            <person name="Schaack S."/>
            <person name="Shapiro H."/>
            <person name="Shiga Y."/>
            <person name="Skalitzky C."/>
            <person name="Smith Z."/>
            <person name="Souvorov A."/>
            <person name="Sung W."/>
            <person name="Tang Z."/>
            <person name="Tsuchiya D."/>
            <person name="Tu H."/>
            <person name="Vos H."/>
            <person name="Wang M."/>
            <person name="Wolf Y.I."/>
            <person name="Yamagata H."/>
            <person name="Yamada T."/>
            <person name="Ye Y."/>
            <person name="Shaw J.R."/>
            <person name="Andrews J."/>
            <person name="Crease T.J."/>
            <person name="Tang H."/>
            <person name="Lucas S.M."/>
            <person name="Robertson H.M."/>
            <person name="Bork P."/>
            <person name="Koonin E.V."/>
            <person name="Zdobnov E.M."/>
            <person name="Grigoriev I.V."/>
            <person name="Lynch M."/>
            <person name="Boore J.L."/>
        </authorList>
    </citation>
    <scope>NUCLEOTIDE SEQUENCE [LARGE SCALE GENOMIC DNA]</scope>
</reference>
<protein>
    <recommendedName>
        <fullName evidence="2">C1q domain-containing protein</fullName>
    </recommendedName>
</protein>
<dbReference type="SUPFAM" id="SSF49842">
    <property type="entry name" value="TNF-like"/>
    <property type="match status" value="1"/>
</dbReference>
<dbReference type="AlphaFoldDB" id="E9GSR6"/>
<evidence type="ECO:0000313" key="4">
    <source>
        <dbReference type="Proteomes" id="UP000000305"/>
    </source>
</evidence>
<name>E9GSR6_DAPPU</name>
<proteinExistence type="predicted"/>
<feature type="transmembrane region" description="Helical" evidence="1">
    <location>
        <begin position="41"/>
        <end position="61"/>
    </location>
</feature>
<gene>
    <name evidence="3" type="ORF">DAPPUDRAFT_247582</name>
</gene>
<dbReference type="Gene3D" id="2.60.120.40">
    <property type="match status" value="1"/>
</dbReference>
<dbReference type="OrthoDB" id="6348514at2759"/>
<keyword evidence="1" id="KW-0472">Membrane</keyword>
<dbReference type="Proteomes" id="UP000000305">
    <property type="component" value="Unassembled WGS sequence"/>
</dbReference>
<organism evidence="3 4">
    <name type="scientific">Daphnia pulex</name>
    <name type="common">Water flea</name>
    <dbReference type="NCBI Taxonomy" id="6669"/>
    <lineage>
        <taxon>Eukaryota</taxon>
        <taxon>Metazoa</taxon>
        <taxon>Ecdysozoa</taxon>
        <taxon>Arthropoda</taxon>
        <taxon>Crustacea</taxon>
        <taxon>Branchiopoda</taxon>
        <taxon>Diplostraca</taxon>
        <taxon>Cladocera</taxon>
        <taxon>Anomopoda</taxon>
        <taxon>Daphniidae</taxon>
        <taxon>Daphnia</taxon>
    </lineage>
</organism>
<keyword evidence="1" id="KW-1133">Transmembrane helix</keyword>
<accession>E9GSR6</accession>